<feature type="compositionally biased region" description="Basic and acidic residues" evidence="1">
    <location>
        <begin position="1"/>
        <end position="19"/>
    </location>
</feature>
<name>A0ABY4ILQ8_9MICO</name>
<evidence type="ECO:0000313" key="3">
    <source>
        <dbReference type="Proteomes" id="UP000831963"/>
    </source>
</evidence>
<feature type="region of interest" description="Disordered" evidence="1">
    <location>
        <begin position="1"/>
        <end position="127"/>
    </location>
</feature>
<keyword evidence="3" id="KW-1185">Reference proteome</keyword>
<organism evidence="2 3">
    <name type="scientific">Microbacterium galbinum</name>
    <dbReference type="NCBI Taxonomy" id="2851646"/>
    <lineage>
        <taxon>Bacteria</taxon>
        <taxon>Bacillati</taxon>
        <taxon>Actinomycetota</taxon>
        <taxon>Actinomycetes</taxon>
        <taxon>Micrococcales</taxon>
        <taxon>Microbacteriaceae</taxon>
        <taxon>Microbacterium</taxon>
    </lineage>
</organism>
<proteinExistence type="predicted"/>
<sequence length="127" mass="12872">MDENTEHTPHAEDPAEGAERVGVPESGQGGAIQGDSSHGDSPRGALQGDADEDAPGDEHGNQGAAQGGALQGDSSHGDSPRGAIQGDAGPDREAPLGGDETTERELQADNEAEEDTMKLLDPDNPPA</sequence>
<evidence type="ECO:0000313" key="2">
    <source>
        <dbReference type="EMBL" id="UPL13695.1"/>
    </source>
</evidence>
<protein>
    <recommendedName>
        <fullName evidence="4">Sugar ABC transporter ATPase</fullName>
    </recommendedName>
</protein>
<accession>A0ABY4ILQ8</accession>
<dbReference type="EMBL" id="CP078077">
    <property type="protein sequence ID" value="UPL13695.1"/>
    <property type="molecule type" value="Genomic_DNA"/>
</dbReference>
<gene>
    <name evidence="2" type="ORF">KV396_04095</name>
</gene>
<evidence type="ECO:0008006" key="4">
    <source>
        <dbReference type="Google" id="ProtNLM"/>
    </source>
</evidence>
<reference evidence="2 3" key="1">
    <citation type="submission" date="2021-06" db="EMBL/GenBank/DDBJ databases">
        <title>Genome-based taxonomic framework of Microbacterium strains isolated from marine environment, the description of four new species and reclassification of four preexisting species.</title>
        <authorList>
            <person name="Lee S.D."/>
            <person name="Kim S.-M."/>
            <person name="Byeon Y.-S."/>
            <person name="Yang H.L."/>
            <person name="Kim I.S."/>
        </authorList>
    </citation>
    <scope>NUCLEOTIDE SEQUENCE [LARGE SCALE GENOMIC DNA]</scope>
    <source>
        <strain evidence="2 3">SSW1-36</strain>
    </source>
</reference>
<dbReference type="RefSeq" id="WP_247956919.1">
    <property type="nucleotide sequence ID" value="NZ_CP078077.1"/>
</dbReference>
<evidence type="ECO:0000256" key="1">
    <source>
        <dbReference type="SAM" id="MobiDB-lite"/>
    </source>
</evidence>
<dbReference type="Proteomes" id="UP000831963">
    <property type="component" value="Chromosome"/>
</dbReference>